<comment type="caution">
    <text evidence="1">The sequence shown here is derived from an EMBL/GenBank/DDBJ whole genome shotgun (WGS) entry which is preliminary data.</text>
</comment>
<dbReference type="EMBL" id="JAAIUW010000001">
    <property type="protein sequence ID" value="KAF7844480.1"/>
    <property type="molecule type" value="Genomic_DNA"/>
</dbReference>
<reference evidence="1" key="1">
    <citation type="submission" date="2020-09" db="EMBL/GenBank/DDBJ databases">
        <title>Genome-Enabled Discovery of Anthraquinone Biosynthesis in Senna tora.</title>
        <authorList>
            <person name="Kang S.-H."/>
            <person name="Pandey R.P."/>
            <person name="Lee C.-M."/>
            <person name="Sim J.-S."/>
            <person name="Jeong J.-T."/>
            <person name="Choi B.-S."/>
            <person name="Jung M."/>
            <person name="Ginzburg D."/>
            <person name="Zhao K."/>
            <person name="Won S.Y."/>
            <person name="Oh T.-J."/>
            <person name="Yu Y."/>
            <person name="Kim N.-H."/>
            <person name="Lee O.R."/>
            <person name="Lee T.-H."/>
            <person name="Bashyal P."/>
            <person name="Kim T.-S."/>
            <person name="Lee W.-H."/>
            <person name="Kawkins C."/>
            <person name="Kim C.-K."/>
            <person name="Kim J.S."/>
            <person name="Ahn B.O."/>
            <person name="Rhee S.Y."/>
            <person name="Sohng J.K."/>
        </authorList>
    </citation>
    <scope>NUCLEOTIDE SEQUENCE</scope>
    <source>
        <tissue evidence="1">Leaf</tissue>
    </source>
</reference>
<evidence type="ECO:0000313" key="1">
    <source>
        <dbReference type="EMBL" id="KAF7844480.1"/>
    </source>
</evidence>
<dbReference type="Proteomes" id="UP000634136">
    <property type="component" value="Unassembled WGS sequence"/>
</dbReference>
<keyword evidence="2" id="KW-1185">Reference proteome</keyword>
<dbReference type="AlphaFoldDB" id="A0A834XFG4"/>
<organism evidence="1 2">
    <name type="scientific">Senna tora</name>
    <dbReference type="NCBI Taxonomy" id="362788"/>
    <lineage>
        <taxon>Eukaryota</taxon>
        <taxon>Viridiplantae</taxon>
        <taxon>Streptophyta</taxon>
        <taxon>Embryophyta</taxon>
        <taxon>Tracheophyta</taxon>
        <taxon>Spermatophyta</taxon>
        <taxon>Magnoliopsida</taxon>
        <taxon>eudicotyledons</taxon>
        <taxon>Gunneridae</taxon>
        <taxon>Pentapetalae</taxon>
        <taxon>rosids</taxon>
        <taxon>fabids</taxon>
        <taxon>Fabales</taxon>
        <taxon>Fabaceae</taxon>
        <taxon>Caesalpinioideae</taxon>
        <taxon>Cassia clade</taxon>
        <taxon>Senna</taxon>
    </lineage>
</organism>
<name>A0A834XFG4_9FABA</name>
<accession>A0A834XFG4</accession>
<gene>
    <name evidence="1" type="ORF">G2W53_001385</name>
</gene>
<evidence type="ECO:0000313" key="2">
    <source>
        <dbReference type="Proteomes" id="UP000634136"/>
    </source>
</evidence>
<sequence>MFLFFSETLANLRKVRERESESEEWRVCYRLITTVAGVFDCVSSLRFCSAFVDSSPPGKHFGKGED</sequence>
<proteinExistence type="predicted"/>
<protein>
    <submittedName>
        <fullName evidence="1">Uncharacterized protein</fullName>
    </submittedName>
</protein>